<dbReference type="HOGENOM" id="CLU_005391_1_10_6"/>
<dbReference type="AlphaFoldDB" id="A0A0H2Z5W5"/>
<dbReference type="FunFam" id="3.40.605.10:FF:000003">
    <property type="entry name" value="Methylmalonate-semialdehyde dehydrogenase [acylating]"/>
    <property type="match status" value="1"/>
</dbReference>
<dbReference type="Gene3D" id="3.40.309.10">
    <property type="entry name" value="Aldehyde Dehydrogenase, Chain A, domain 2"/>
    <property type="match status" value="1"/>
</dbReference>
<dbReference type="FunFam" id="3.40.309.10:FF:000002">
    <property type="entry name" value="Methylmalonate-semialdehyde dehydrogenase (Acylating)"/>
    <property type="match status" value="1"/>
</dbReference>
<sequence length="502" mass="54550">MAKAIPQLIDGEWRGSRSRELIEVTDPATQDVLALAPKATADEIEQAIASAQRAFETWREVPAPERARLMLRYQHLLKEHHDELGELLARETGKNLADAKGDVWRGIEVVEHAANVASLMMGETVENVAREIDTASWIQPLGVCAGITPFNFPAMIPLWMFPLAIACGNTFVLKPSEQDPLTPNRLAELFLEAGAPKGVLQVIHGGREQVDALLTHPDIRAISFVGSVAVGQHVYRTGTAHLKRVQAFAGAKNHMVILPDANKAQVLGNLVGASCGAAGQRCMAISAAVFVGAAREWIPELAERMAALRPGHWQDPDAAYGPLISPQARQRVLRLIAEGKAEGAECLLDGSQCQVEGYPNGNWLGPTLFRAVTPKMGLYREEIFGPVLACLEVDTLEEAIALVNANPYGNGTSLFTRSGGAARRYQHAVQVGQVGINVPIPVPLPFFSFTGWKGSFYGDLHAYGKQAVRFYTETKTVTSRWFDDEPTTDESSAGPNMTIHLK</sequence>
<dbReference type="PANTHER" id="PTHR43866">
    <property type="entry name" value="MALONATE-SEMIALDEHYDE DEHYDROGENASE"/>
    <property type="match status" value="1"/>
</dbReference>
<dbReference type="EC" id="1.2.1.27" evidence="2"/>
<dbReference type="InterPro" id="IPR016162">
    <property type="entry name" value="Ald_DH_N"/>
</dbReference>
<dbReference type="Proteomes" id="UP000000653">
    <property type="component" value="Chromosome"/>
</dbReference>
<dbReference type="CDD" id="cd07085">
    <property type="entry name" value="ALDH_F6_MMSDH"/>
    <property type="match status" value="1"/>
</dbReference>
<evidence type="ECO:0000256" key="5">
    <source>
        <dbReference type="SAM" id="MobiDB-lite"/>
    </source>
</evidence>
<dbReference type="SUPFAM" id="SSF53720">
    <property type="entry name" value="ALDH-like"/>
    <property type="match status" value="1"/>
</dbReference>
<dbReference type="InterPro" id="IPR016161">
    <property type="entry name" value="Ald_DH/histidinol_DH"/>
</dbReference>
<dbReference type="Pfam" id="PF00171">
    <property type="entry name" value="Aldedh"/>
    <property type="match status" value="1"/>
</dbReference>
<dbReference type="PANTHER" id="PTHR43866:SF3">
    <property type="entry name" value="METHYLMALONATE-SEMIALDEHYDE DEHYDROGENASE [ACYLATING], MITOCHONDRIAL"/>
    <property type="match status" value="1"/>
</dbReference>
<name>A0A0H2Z5W5_PSEAB</name>
<reference evidence="7 8" key="1">
    <citation type="journal article" date="2006" name="Genome Biol.">
        <title>Genomic analysis reveals that Pseudomonas aeruginosa virulence is combinatorial.</title>
        <authorList>
            <person name="Lee D.G."/>
            <person name="Urbach J.M."/>
            <person name="Wu G."/>
            <person name="Liberati N.T."/>
            <person name="Feinbaum R.L."/>
            <person name="Miyata S."/>
            <person name="Diggins L.T."/>
            <person name="He J."/>
            <person name="Saucier M."/>
            <person name="Deziel E."/>
            <person name="Friedman L."/>
            <person name="Li L."/>
            <person name="Grills G."/>
            <person name="Montgomery K."/>
            <person name="Kucherlapati R."/>
            <person name="Rahme L.G."/>
            <person name="Ausubel F.M."/>
        </authorList>
    </citation>
    <scope>NUCLEOTIDE SEQUENCE [LARGE SCALE GENOMIC DNA]</scope>
    <source>
        <strain evidence="7 8">UCBPP-PA14</strain>
    </source>
</reference>
<dbReference type="GO" id="GO:0006210">
    <property type="term" value="P:thymine catabolic process"/>
    <property type="evidence" value="ECO:0007669"/>
    <property type="project" value="TreeGrafter"/>
</dbReference>
<keyword evidence="4" id="KW-0520">NAD</keyword>
<dbReference type="GO" id="GO:0004491">
    <property type="term" value="F:methylmalonate-semialdehyde dehydrogenase (acylating, NAD) activity"/>
    <property type="evidence" value="ECO:0007669"/>
    <property type="project" value="UniProtKB-EC"/>
</dbReference>
<dbReference type="RefSeq" id="WP_003085501.1">
    <property type="nucleotide sequence ID" value="NC_008463.1"/>
</dbReference>
<evidence type="ECO:0000259" key="6">
    <source>
        <dbReference type="Pfam" id="PF00171"/>
    </source>
</evidence>
<protein>
    <recommendedName>
        <fullName evidence="2">methylmalonate-semialdehyde dehydrogenase (CoA acylating)</fullName>
        <ecNumber evidence="2">1.2.1.27</ecNumber>
    </recommendedName>
</protein>
<comment type="similarity">
    <text evidence="1">Belongs to the aldehyde dehydrogenase family.</text>
</comment>
<dbReference type="InterPro" id="IPR016163">
    <property type="entry name" value="Ald_DH_C"/>
</dbReference>
<dbReference type="GO" id="GO:0006574">
    <property type="term" value="P:L-valine catabolic process"/>
    <property type="evidence" value="ECO:0007669"/>
    <property type="project" value="TreeGrafter"/>
</dbReference>
<feature type="region of interest" description="Disordered" evidence="5">
    <location>
        <begin position="482"/>
        <end position="502"/>
    </location>
</feature>
<feature type="domain" description="Aldehyde dehydrogenase" evidence="6">
    <location>
        <begin position="13"/>
        <end position="477"/>
    </location>
</feature>
<organism evidence="7 8">
    <name type="scientific">Pseudomonas aeruginosa (strain UCBPP-PA14)</name>
    <dbReference type="NCBI Taxonomy" id="208963"/>
    <lineage>
        <taxon>Bacteria</taxon>
        <taxon>Pseudomonadati</taxon>
        <taxon>Pseudomonadota</taxon>
        <taxon>Gammaproteobacteria</taxon>
        <taxon>Pseudomonadales</taxon>
        <taxon>Pseudomonadaceae</taxon>
        <taxon>Pseudomonas</taxon>
    </lineage>
</organism>
<dbReference type="KEGG" id="pau:PA14_54620"/>
<evidence type="ECO:0000256" key="4">
    <source>
        <dbReference type="ARBA" id="ARBA00023027"/>
    </source>
</evidence>
<keyword evidence="3" id="KW-0560">Oxidoreductase</keyword>
<evidence type="ECO:0000313" key="7">
    <source>
        <dbReference type="EMBL" id="ABJ09898.1"/>
    </source>
</evidence>
<dbReference type="NCBIfam" id="TIGR01722">
    <property type="entry name" value="MMSDH"/>
    <property type="match status" value="1"/>
</dbReference>
<dbReference type="BioCyc" id="PAER208963:G1G74-4598-MONOMER"/>
<evidence type="ECO:0000256" key="2">
    <source>
        <dbReference type="ARBA" id="ARBA00013048"/>
    </source>
</evidence>
<dbReference type="InterPro" id="IPR010061">
    <property type="entry name" value="MeMal-semiAld_DH"/>
</dbReference>
<evidence type="ECO:0000256" key="3">
    <source>
        <dbReference type="ARBA" id="ARBA00023002"/>
    </source>
</evidence>
<dbReference type="InterPro" id="IPR015590">
    <property type="entry name" value="Aldehyde_DH_dom"/>
</dbReference>
<dbReference type="Gene3D" id="3.40.605.10">
    <property type="entry name" value="Aldehyde Dehydrogenase, Chain A, domain 1"/>
    <property type="match status" value="1"/>
</dbReference>
<evidence type="ECO:0000313" key="8">
    <source>
        <dbReference type="Proteomes" id="UP000000653"/>
    </source>
</evidence>
<gene>
    <name evidence="7" type="ordered locus">PA14_54620</name>
</gene>
<proteinExistence type="inferred from homology"/>
<evidence type="ECO:0000256" key="1">
    <source>
        <dbReference type="ARBA" id="ARBA00009986"/>
    </source>
</evidence>
<dbReference type="EMBL" id="CP000438">
    <property type="protein sequence ID" value="ABJ09898.1"/>
    <property type="molecule type" value="Genomic_DNA"/>
</dbReference>
<accession>A0A0H2Z5W5</accession>